<comment type="subcellular location">
    <subcellularLocation>
        <location evidence="2">Membrane</location>
        <topology evidence="2">Multi-pass membrane protein</topology>
    </subcellularLocation>
</comment>
<dbReference type="Proteomes" id="UP000245523">
    <property type="component" value="Unassembled WGS sequence"/>
</dbReference>
<gene>
    <name evidence="13" type="ORF">B0H50_1045</name>
</gene>
<dbReference type="Pfam" id="PF02163">
    <property type="entry name" value="Peptidase_M50"/>
    <property type="match status" value="1"/>
</dbReference>
<organism evidence="13 14">
    <name type="scientific">Hallerella porci</name>
    <dbReference type="NCBI Taxonomy" id="1945871"/>
    <lineage>
        <taxon>Bacteria</taxon>
        <taxon>Pseudomonadati</taxon>
        <taxon>Fibrobacterota</taxon>
        <taxon>Fibrobacteria</taxon>
        <taxon>Fibrobacterales</taxon>
        <taxon>Fibrobacteraceae</taxon>
        <taxon>Hallerella</taxon>
    </lineage>
</organism>
<evidence type="ECO:0000313" key="13">
    <source>
        <dbReference type="EMBL" id="PWL03581.1"/>
    </source>
</evidence>
<dbReference type="SMART" id="SM00228">
    <property type="entry name" value="PDZ"/>
    <property type="match status" value="2"/>
</dbReference>
<dbReference type="InterPro" id="IPR004387">
    <property type="entry name" value="Pept_M50_Zn"/>
</dbReference>
<keyword evidence="11" id="KW-0479">Metal-binding</keyword>
<comment type="caution">
    <text evidence="13">The sequence shown here is derived from an EMBL/GenBank/DDBJ whole genome shotgun (WGS) entry which is preliminary data.</text>
</comment>
<dbReference type="NCBIfam" id="TIGR00054">
    <property type="entry name" value="RIP metalloprotease RseP"/>
    <property type="match status" value="1"/>
</dbReference>
<dbReference type="InterPro" id="IPR036034">
    <property type="entry name" value="PDZ_sf"/>
</dbReference>
<evidence type="ECO:0000256" key="2">
    <source>
        <dbReference type="ARBA" id="ARBA00004141"/>
    </source>
</evidence>
<evidence type="ECO:0000256" key="5">
    <source>
        <dbReference type="ARBA" id="ARBA00022692"/>
    </source>
</evidence>
<feature type="transmembrane region" description="Helical" evidence="11">
    <location>
        <begin position="396"/>
        <end position="415"/>
    </location>
</feature>
<evidence type="ECO:0000256" key="9">
    <source>
        <dbReference type="ARBA" id="ARBA00023049"/>
    </source>
</evidence>
<keyword evidence="10 11" id="KW-0472">Membrane</keyword>
<evidence type="ECO:0000256" key="4">
    <source>
        <dbReference type="ARBA" id="ARBA00022670"/>
    </source>
</evidence>
<dbReference type="EC" id="3.4.24.-" evidence="11"/>
<dbReference type="GO" id="GO:0006508">
    <property type="term" value="P:proteolysis"/>
    <property type="evidence" value="ECO:0007669"/>
    <property type="project" value="UniProtKB-KW"/>
</dbReference>
<dbReference type="PANTHER" id="PTHR42837:SF2">
    <property type="entry name" value="MEMBRANE METALLOPROTEASE ARASP2, CHLOROPLASTIC-RELATED"/>
    <property type="match status" value="1"/>
</dbReference>
<keyword evidence="6 11" id="KW-0378">Hydrolase</keyword>
<keyword evidence="8 11" id="KW-1133">Transmembrane helix</keyword>
<dbReference type="EMBL" id="QGHD01000004">
    <property type="protein sequence ID" value="PWL03581.1"/>
    <property type="molecule type" value="Genomic_DNA"/>
</dbReference>
<evidence type="ECO:0000256" key="11">
    <source>
        <dbReference type="RuleBase" id="RU362031"/>
    </source>
</evidence>
<dbReference type="InterPro" id="IPR041489">
    <property type="entry name" value="PDZ_6"/>
</dbReference>
<protein>
    <recommendedName>
        <fullName evidence="11">Zinc metalloprotease</fullName>
        <ecNumber evidence="11">3.4.24.-</ecNumber>
    </recommendedName>
</protein>
<keyword evidence="9 11" id="KW-0482">Metalloprotease</keyword>
<evidence type="ECO:0000256" key="1">
    <source>
        <dbReference type="ARBA" id="ARBA00001947"/>
    </source>
</evidence>
<keyword evidence="14" id="KW-1185">Reference proteome</keyword>
<reference evidence="13 14" key="1">
    <citation type="submission" date="2018-05" db="EMBL/GenBank/DDBJ databases">
        <title>Animal gut microbial communities from fecal samples from Wisconsin, USA.</title>
        <authorList>
            <person name="Neumann A."/>
        </authorList>
    </citation>
    <scope>NUCLEOTIDE SEQUENCE [LARGE SCALE GENOMIC DNA]</scope>
    <source>
        <strain evidence="13 14">UWS4</strain>
    </source>
</reference>
<feature type="domain" description="PDZ" evidence="12">
    <location>
        <begin position="118"/>
        <end position="165"/>
    </location>
</feature>
<dbReference type="InterPro" id="IPR008915">
    <property type="entry name" value="Peptidase_M50"/>
</dbReference>
<keyword evidence="7 11" id="KW-0862">Zinc</keyword>
<dbReference type="InterPro" id="IPR001478">
    <property type="entry name" value="PDZ"/>
</dbReference>
<dbReference type="PANTHER" id="PTHR42837">
    <property type="entry name" value="REGULATOR OF SIGMA-E PROTEASE RSEP"/>
    <property type="match status" value="1"/>
</dbReference>
<dbReference type="PROSITE" id="PS50106">
    <property type="entry name" value="PDZ"/>
    <property type="match status" value="1"/>
</dbReference>
<proteinExistence type="inferred from homology"/>
<evidence type="ECO:0000256" key="7">
    <source>
        <dbReference type="ARBA" id="ARBA00022833"/>
    </source>
</evidence>
<evidence type="ECO:0000256" key="8">
    <source>
        <dbReference type="ARBA" id="ARBA00022989"/>
    </source>
</evidence>
<evidence type="ECO:0000256" key="10">
    <source>
        <dbReference type="ARBA" id="ARBA00023136"/>
    </source>
</evidence>
<keyword evidence="4 13" id="KW-0645">Protease</keyword>
<comment type="similarity">
    <text evidence="3 11">Belongs to the peptidase M50B family.</text>
</comment>
<accession>A0ABX5LME9</accession>
<sequence length="456" mass="50398">MEHLFSNVAMFVLGLIALSFLVFIHELGHFIVAKWNKVKVNTFSIGFGKKLLRFKKGETEYCISLIPFGGYVAMEGENPDSPESDDPRGFAKKSVGARAAIAFAGPFVNIVFAFFLLVGLYMWGVEEPESSRLIVGLVVPESAAAQAGIQPGDTIFEVDGKATAGWDDFREQIGVRIGANVSIKLTRGGDTISTMLIPQEMIIPAQDSSDENIHMGVGDAGIYPRHRIVVAETPFAGSVAEKVGVLKGDTITEINHQWLYDYQSVVKFISGSEGNPLTLTIHRGADTLYKEVSPVYNEEYKRYMIGIRMQYVMFRETHIVKRNLPDAVVKASATSWKLTTSVFRYFKRLFQGQVKVDAMSGPVTIVAVMGNVWMAGFQEFLMMLALISINLGVMNLLPLAITDGGILLFLLIEAIRGKPVSQEKQALIQKIAMSLFIALFVFITFLDIEKIGLFLK</sequence>
<evidence type="ECO:0000313" key="14">
    <source>
        <dbReference type="Proteomes" id="UP000245523"/>
    </source>
</evidence>
<dbReference type="SUPFAM" id="SSF50156">
    <property type="entry name" value="PDZ domain-like"/>
    <property type="match status" value="2"/>
</dbReference>
<dbReference type="GO" id="GO:0008233">
    <property type="term" value="F:peptidase activity"/>
    <property type="evidence" value="ECO:0007669"/>
    <property type="project" value="UniProtKB-KW"/>
</dbReference>
<name>A0ABX5LME9_9BACT</name>
<comment type="cofactor">
    <cofactor evidence="1 11">
        <name>Zn(2+)</name>
        <dbReference type="ChEBI" id="CHEBI:29105"/>
    </cofactor>
</comment>
<dbReference type="RefSeq" id="WP_106200138.1">
    <property type="nucleotide sequence ID" value="NZ_QGHD01000004.1"/>
</dbReference>
<evidence type="ECO:0000256" key="3">
    <source>
        <dbReference type="ARBA" id="ARBA00007931"/>
    </source>
</evidence>
<feature type="transmembrane region" description="Helical" evidence="11">
    <location>
        <begin position="7"/>
        <end position="25"/>
    </location>
</feature>
<dbReference type="Pfam" id="PF17820">
    <property type="entry name" value="PDZ_6"/>
    <property type="match status" value="2"/>
</dbReference>
<dbReference type="CDD" id="cd06163">
    <property type="entry name" value="S2P-M50_PDZ_RseP-like"/>
    <property type="match status" value="1"/>
</dbReference>
<evidence type="ECO:0000259" key="12">
    <source>
        <dbReference type="PROSITE" id="PS50106"/>
    </source>
</evidence>
<dbReference type="Gene3D" id="2.30.42.10">
    <property type="match status" value="2"/>
</dbReference>
<evidence type="ECO:0000256" key="6">
    <source>
        <dbReference type="ARBA" id="ARBA00022801"/>
    </source>
</evidence>
<feature type="transmembrane region" description="Helical" evidence="11">
    <location>
        <begin position="427"/>
        <end position="446"/>
    </location>
</feature>
<feature type="transmembrane region" description="Helical" evidence="11">
    <location>
        <begin position="99"/>
        <end position="123"/>
    </location>
</feature>
<keyword evidence="5 11" id="KW-0812">Transmembrane</keyword>